<comment type="similarity">
    <text evidence="5">Belongs to the class-II pyridoxal-phosphate-dependent aminotransferase family.</text>
</comment>
<dbReference type="OrthoDB" id="9813612at2"/>
<dbReference type="AlphaFoldDB" id="A0A318KM92"/>
<name>A0A318KM92_9FIRM</name>
<dbReference type="InterPro" id="IPR015424">
    <property type="entry name" value="PyrdxlP-dep_Trfase"/>
</dbReference>
<dbReference type="InterPro" id="IPR004839">
    <property type="entry name" value="Aminotransferase_I/II_large"/>
</dbReference>
<dbReference type="InterPro" id="IPR001917">
    <property type="entry name" value="Aminotrans_II_pyridoxalP_BS"/>
</dbReference>
<feature type="domain" description="Aminotransferase class I/classII large" evidence="6">
    <location>
        <begin position="14"/>
        <end position="326"/>
    </location>
</feature>
<dbReference type="GO" id="GO:0008483">
    <property type="term" value="F:transaminase activity"/>
    <property type="evidence" value="ECO:0007669"/>
    <property type="project" value="UniProtKB-KW"/>
</dbReference>
<sequence>MKTIKTYQVTQSQGILLNANECGENLPLTVREEIAQAALDLAYNRYPDDECKELLNAYAKVMNLSTEQLIAGNGSDELLGLLISVLAANKSVLTLDPDFSMYDYYASVHQAELLKFQHDLHRPFDLDAFIQMGKKADLILFSNPNNPSGIALSAADLCQLVEAAAPIPVIIDEAYAEFNDESMIDKLAVYENLILTRTLSKAYGLAGLRVGFAISNPAMIQRLKAAKVPYNVNSFSQRAASIVLKHDEIFAPRTAQIIHEREKMLAACQSLKHFTVYPSKANFIYFRSKRKAVFMSLLDDIKIRDYSDDGFRITIGSPDQNERIISLLKQADKEIL</sequence>
<gene>
    <name evidence="7" type="ORF">DES51_10618</name>
</gene>
<dbReference type="STRING" id="1034346.GCA_000313565_01074"/>
<keyword evidence="3 7" id="KW-0808">Transferase</keyword>
<evidence type="ECO:0000313" key="7">
    <source>
        <dbReference type="EMBL" id="PXX78901.1"/>
    </source>
</evidence>
<dbReference type="CDD" id="cd00609">
    <property type="entry name" value="AAT_like"/>
    <property type="match status" value="1"/>
</dbReference>
<comment type="cofactor">
    <cofactor evidence="1 5">
        <name>pyridoxal 5'-phosphate</name>
        <dbReference type="ChEBI" id="CHEBI:597326"/>
    </cofactor>
</comment>
<dbReference type="SUPFAM" id="SSF53383">
    <property type="entry name" value="PLP-dependent transferases"/>
    <property type="match status" value="1"/>
</dbReference>
<dbReference type="Gene3D" id="3.40.640.10">
    <property type="entry name" value="Type I PLP-dependent aspartate aminotransferase-like (Major domain)"/>
    <property type="match status" value="1"/>
</dbReference>
<protein>
    <submittedName>
        <fullName evidence="7">Histidinol-phosphate aminotransferase</fullName>
    </submittedName>
</protein>
<evidence type="ECO:0000313" key="8">
    <source>
        <dbReference type="Proteomes" id="UP000247612"/>
    </source>
</evidence>
<dbReference type="GO" id="GO:0030170">
    <property type="term" value="F:pyridoxal phosphate binding"/>
    <property type="evidence" value="ECO:0007669"/>
    <property type="project" value="InterPro"/>
</dbReference>
<evidence type="ECO:0000256" key="5">
    <source>
        <dbReference type="RuleBase" id="RU003693"/>
    </source>
</evidence>
<evidence type="ECO:0000256" key="4">
    <source>
        <dbReference type="ARBA" id="ARBA00022898"/>
    </source>
</evidence>
<comment type="caution">
    <text evidence="7">The sequence shown here is derived from an EMBL/GenBank/DDBJ whole genome shotgun (WGS) entry which is preliminary data.</text>
</comment>
<accession>A0A318KM92</accession>
<proteinExistence type="inferred from homology"/>
<dbReference type="RefSeq" id="WP_022937389.1">
    <property type="nucleotide sequence ID" value="NZ_CABKRQ010000003.1"/>
</dbReference>
<dbReference type="PANTHER" id="PTHR42885:SF2">
    <property type="entry name" value="HISTIDINOL-PHOSPHATE AMINOTRANSFERASE"/>
    <property type="match status" value="1"/>
</dbReference>
<dbReference type="Proteomes" id="UP000247612">
    <property type="component" value="Unassembled WGS sequence"/>
</dbReference>
<reference evidence="7 8" key="1">
    <citation type="submission" date="2018-05" db="EMBL/GenBank/DDBJ databases">
        <title>Genomic Encyclopedia of Type Strains, Phase IV (KMG-IV): sequencing the most valuable type-strain genomes for metagenomic binning, comparative biology and taxonomic classification.</title>
        <authorList>
            <person name="Goeker M."/>
        </authorList>
    </citation>
    <scope>NUCLEOTIDE SEQUENCE [LARGE SCALE GENOMIC DNA]</scope>
    <source>
        <strain evidence="7 8">JC118</strain>
    </source>
</reference>
<dbReference type="InterPro" id="IPR015421">
    <property type="entry name" value="PyrdxlP-dep_Trfase_major"/>
</dbReference>
<keyword evidence="8" id="KW-1185">Reference proteome</keyword>
<organism evidence="7 8">
    <name type="scientific">Dielma fastidiosa</name>
    <dbReference type="NCBI Taxonomy" id="1034346"/>
    <lineage>
        <taxon>Bacteria</taxon>
        <taxon>Bacillati</taxon>
        <taxon>Bacillota</taxon>
        <taxon>Erysipelotrichia</taxon>
        <taxon>Erysipelotrichales</taxon>
        <taxon>Erysipelotrichaceae</taxon>
        <taxon>Dielma</taxon>
    </lineage>
</organism>
<keyword evidence="4 5" id="KW-0663">Pyridoxal phosphate</keyword>
<dbReference type="Gene3D" id="3.90.1150.10">
    <property type="entry name" value="Aspartate Aminotransferase, domain 1"/>
    <property type="match status" value="1"/>
</dbReference>
<keyword evidence="2 7" id="KW-0032">Aminotransferase</keyword>
<evidence type="ECO:0000256" key="1">
    <source>
        <dbReference type="ARBA" id="ARBA00001933"/>
    </source>
</evidence>
<dbReference type="PANTHER" id="PTHR42885">
    <property type="entry name" value="HISTIDINOL-PHOSPHATE AMINOTRANSFERASE-RELATED"/>
    <property type="match status" value="1"/>
</dbReference>
<dbReference type="Pfam" id="PF00155">
    <property type="entry name" value="Aminotran_1_2"/>
    <property type="match status" value="1"/>
</dbReference>
<evidence type="ECO:0000259" key="6">
    <source>
        <dbReference type="Pfam" id="PF00155"/>
    </source>
</evidence>
<evidence type="ECO:0000256" key="3">
    <source>
        <dbReference type="ARBA" id="ARBA00022679"/>
    </source>
</evidence>
<dbReference type="EMBL" id="QJKH01000006">
    <property type="protein sequence ID" value="PXX78901.1"/>
    <property type="molecule type" value="Genomic_DNA"/>
</dbReference>
<dbReference type="InterPro" id="IPR015422">
    <property type="entry name" value="PyrdxlP-dep_Trfase_small"/>
</dbReference>
<evidence type="ECO:0000256" key="2">
    <source>
        <dbReference type="ARBA" id="ARBA00022576"/>
    </source>
</evidence>
<dbReference type="PROSITE" id="PS00599">
    <property type="entry name" value="AA_TRANSFER_CLASS_2"/>
    <property type="match status" value="1"/>
</dbReference>